<gene>
    <name evidence="6" type="ORF">HDF09_003993</name>
</gene>
<reference evidence="6" key="1">
    <citation type="submission" date="2020-08" db="EMBL/GenBank/DDBJ databases">
        <title>Genomic Encyclopedia of Type Strains, Phase IV (KMG-V): Genome sequencing to study the core and pangenomes of soil and plant-associated prokaryotes.</title>
        <authorList>
            <person name="Whitman W."/>
        </authorList>
    </citation>
    <scope>NUCLEOTIDE SEQUENCE [LARGE SCALE GENOMIC DNA]</scope>
    <source>
        <strain evidence="6">M8UP27</strain>
    </source>
</reference>
<dbReference type="GO" id="GO:0003700">
    <property type="term" value="F:DNA-binding transcription factor activity"/>
    <property type="evidence" value="ECO:0007669"/>
    <property type="project" value="TreeGrafter"/>
</dbReference>
<comment type="caution">
    <text evidence="6">The sequence shown here is derived from an EMBL/GenBank/DDBJ whole genome shotgun (WGS) entry which is preliminary data.</text>
</comment>
<feature type="DNA-binding region" description="H-T-H motif" evidence="4">
    <location>
        <begin position="66"/>
        <end position="85"/>
    </location>
</feature>
<dbReference type="InterPro" id="IPR001647">
    <property type="entry name" value="HTH_TetR"/>
</dbReference>
<evidence type="ECO:0000259" key="5">
    <source>
        <dbReference type="PROSITE" id="PS50977"/>
    </source>
</evidence>
<dbReference type="PROSITE" id="PS50977">
    <property type="entry name" value="HTH_TETR_2"/>
    <property type="match status" value="1"/>
</dbReference>
<dbReference type="Pfam" id="PF00440">
    <property type="entry name" value="TetR_N"/>
    <property type="match status" value="1"/>
</dbReference>
<name>A0A7W8MTC1_9BACT</name>
<evidence type="ECO:0000313" key="7">
    <source>
        <dbReference type="Proteomes" id="UP000568106"/>
    </source>
</evidence>
<evidence type="ECO:0000256" key="3">
    <source>
        <dbReference type="ARBA" id="ARBA00023163"/>
    </source>
</evidence>
<keyword evidence="7" id="KW-1185">Reference proteome</keyword>
<dbReference type="PRINTS" id="PR00455">
    <property type="entry name" value="HTHTETR"/>
</dbReference>
<protein>
    <submittedName>
        <fullName evidence="6">AcrR family transcriptional regulator</fullName>
    </submittedName>
</protein>
<dbReference type="InterPro" id="IPR050109">
    <property type="entry name" value="HTH-type_TetR-like_transc_reg"/>
</dbReference>
<dbReference type="Gene3D" id="1.10.357.10">
    <property type="entry name" value="Tetracycline Repressor, domain 2"/>
    <property type="match status" value="1"/>
</dbReference>
<dbReference type="InterPro" id="IPR009057">
    <property type="entry name" value="Homeodomain-like_sf"/>
</dbReference>
<accession>A0A7W8MTC1</accession>
<dbReference type="EMBL" id="JACHDY010000007">
    <property type="protein sequence ID" value="MBB5319287.1"/>
    <property type="molecule type" value="Genomic_DNA"/>
</dbReference>
<dbReference type="PANTHER" id="PTHR30055:SF234">
    <property type="entry name" value="HTH-TYPE TRANSCRIPTIONAL REGULATOR BETI"/>
    <property type="match status" value="1"/>
</dbReference>
<organism evidence="6 7">
    <name type="scientific">Tunturiibacter empetritectus</name>
    <dbReference type="NCBI Taxonomy" id="3069691"/>
    <lineage>
        <taxon>Bacteria</taxon>
        <taxon>Pseudomonadati</taxon>
        <taxon>Acidobacteriota</taxon>
        <taxon>Terriglobia</taxon>
        <taxon>Terriglobales</taxon>
        <taxon>Acidobacteriaceae</taxon>
        <taxon>Tunturiibacter</taxon>
    </lineage>
</organism>
<proteinExistence type="predicted"/>
<dbReference type="PANTHER" id="PTHR30055">
    <property type="entry name" value="HTH-TYPE TRANSCRIPTIONAL REGULATOR RUTR"/>
    <property type="match status" value="1"/>
</dbReference>
<dbReference type="Proteomes" id="UP000568106">
    <property type="component" value="Unassembled WGS sequence"/>
</dbReference>
<dbReference type="SUPFAM" id="SSF46689">
    <property type="entry name" value="Homeodomain-like"/>
    <property type="match status" value="1"/>
</dbReference>
<dbReference type="AlphaFoldDB" id="A0A7W8MTC1"/>
<evidence type="ECO:0000256" key="2">
    <source>
        <dbReference type="ARBA" id="ARBA00023125"/>
    </source>
</evidence>
<sequence length="239" mass="27035">MNHFRDQRDAQLSMETVAHPLLSTKIEGTTMPSKPNKHELKTQETRSLLLSAAEEVFARDGYEKAELGEIARLAGRTKGAIYAQFKSKEDMFLALYEENSLRRRAIMADFLSKSDSIAGNMAAFRKFFIEFATNDRWSFLMLDFRLYAVRNPKSRERLHKLYQSILPPNEETAYSSLLGPAAKGKRAISRTEAVHTAFAMLTALQLETQFDPDVVTSDVLKKVAGKLFDTMFGTNPPTQ</sequence>
<keyword evidence="2 4" id="KW-0238">DNA-binding</keyword>
<keyword evidence="3" id="KW-0804">Transcription</keyword>
<dbReference type="GO" id="GO:0000976">
    <property type="term" value="F:transcription cis-regulatory region binding"/>
    <property type="evidence" value="ECO:0007669"/>
    <property type="project" value="TreeGrafter"/>
</dbReference>
<keyword evidence="1" id="KW-0805">Transcription regulation</keyword>
<evidence type="ECO:0000256" key="1">
    <source>
        <dbReference type="ARBA" id="ARBA00023015"/>
    </source>
</evidence>
<evidence type="ECO:0000313" key="6">
    <source>
        <dbReference type="EMBL" id="MBB5319287.1"/>
    </source>
</evidence>
<feature type="domain" description="HTH tetR-type" evidence="5">
    <location>
        <begin position="43"/>
        <end position="103"/>
    </location>
</feature>
<evidence type="ECO:0000256" key="4">
    <source>
        <dbReference type="PROSITE-ProRule" id="PRU00335"/>
    </source>
</evidence>